<evidence type="ECO:0000256" key="2">
    <source>
        <dbReference type="PROSITE-ProRule" id="PRU00169"/>
    </source>
</evidence>
<evidence type="ECO:0000259" key="3">
    <source>
        <dbReference type="PROSITE" id="PS50110"/>
    </source>
</evidence>
<dbReference type="EMBL" id="JACJQU010000007">
    <property type="protein sequence ID" value="MBD2294539.1"/>
    <property type="molecule type" value="Genomic_DNA"/>
</dbReference>
<keyword evidence="5" id="KW-1185">Reference proteome</keyword>
<evidence type="ECO:0000313" key="4">
    <source>
        <dbReference type="EMBL" id="MBD2294539.1"/>
    </source>
</evidence>
<dbReference type="CDD" id="cd17552">
    <property type="entry name" value="REC_RR468-like"/>
    <property type="match status" value="1"/>
</dbReference>
<dbReference type="InterPro" id="IPR001789">
    <property type="entry name" value="Sig_transdc_resp-reg_receiver"/>
</dbReference>
<keyword evidence="1 2" id="KW-0597">Phosphoprotein</keyword>
<dbReference type="Gene3D" id="3.40.50.2300">
    <property type="match status" value="1"/>
</dbReference>
<protein>
    <submittedName>
        <fullName evidence="4">Response regulator</fullName>
    </submittedName>
</protein>
<dbReference type="PROSITE" id="PS50110">
    <property type="entry name" value="RESPONSE_REGULATORY"/>
    <property type="match status" value="1"/>
</dbReference>
<sequence length="124" mass="13674">MKNKRVLIIDDEPGIRQIVQISLKAIAGWEVLLAASGLEGITMAIAELPDAILLDLMMPEMDGIATFEQMQTNPVLQSIPTILLTAKAQTTEQCQFTELPITGVISKPFKAPDLVKQMRSLLNW</sequence>
<proteinExistence type="predicted"/>
<feature type="modified residue" description="4-aspartylphosphate" evidence="2">
    <location>
        <position position="55"/>
    </location>
</feature>
<evidence type="ECO:0000256" key="1">
    <source>
        <dbReference type="ARBA" id="ARBA00022553"/>
    </source>
</evidence>
<dbReference type="Proteomes" id="UP000662185">
    <property type="component" value="Unassembled WGS sequence"/>
</dbReference>
<dbReference type="PANTHER" id="PTHR44591:SF22">
    <property type="entry name" value="CHEY SUBFAMILY"/>
    <property type="match status" value="1"/>
</dbReference>
<dbReference type="GO" id="GO:0000160">
    <property type="term" value="P:phosphorelay signal transduction system"/>
    <property type="evidence" value="ECO:0007669"/>
    <property type="project" value="InterPro"/>
</dbReference>
<dbReference type="AlphaFoldDB" id="A0A926WIP0"/>
<dbReference type="InterPro" id="IPR050595">
    <property type="entry name" value="Bact_response_regulator"/>
</dbReference>
<evidence type="ECO:0000313" key="5">
    <source>
        <dbReference type="Proteomes" id="UP000662185"/>
    </source>
</evidence>
<dbReference type="PANTHER" id="PTHR44591">
    <property type="entry name" value="STRESS RESPONSE REGULATOR PROTEIN 1"/>
    <property type="match status" value="1"/>
</dbReference>
<gene>
    <name evidence="4" type="ORF">H6G06_13895</name>
</gene>
<organism evidence="4 5">
    <name type="scientific">Anabaena sphaerica FACHB-251</name>
    <dbReference type="NCBI Taxonomy" id="2692883"/>
    <lineage>
        <taxon>Bacteria</taxon>
        <taxon>Bacillati</taxon>
        <taxon>Cyanobacteriota</taxon>
        <taxon>Cyanophyceae</taxon>
        <taxon>Nostocales</taxon>
        <taxon>Nostocaceae</taxon>
        <taxon>Anabaena</taxon>
    </lineage>
</organism>
<dbReference type="Pfam" id="PF00072">
    <property type="entry name" value="Response_reg"/>
    <property type="match status" value="1"/>
</dbReference>
<feature type="domain" description="Response regulatory" evidence="3">
    <location>
        <begin position="5"/>
        <end position="122"/>
    </location>
</feature>
<dbReference type="InterPro" id="IPR011006">
    <property type="entry name" value="CheY-like_superfamily"/>
</dbReference>
<reference evidence="5" key="1">
    <citation type="journal article" date="2020" name="ISME J.">
        <title>Comparative genomics reveals insights into cyanobacterial evolution and habitat adaptation.</title>
        <authorList>
            <person name="Chen M.Y."/>
            <person name="Teng W.K."/>
            <person name="Zhao L."/>
            <person name="Hu C.X."/>
            <person name="Zhou Y.K."/>
            <person name="Han B.P."/>
            <person name="Song L.R."/>
            <person name="Shu W.S."/>
        </authorList>
    </citation>
    <scope>NUCLEOTIDE SEQUENCE [LARGE SCALE GENOMIC DNA]</scope>
    <source>
        <strain evidence="5">FACHB-251</strain>
    </source>
</reference>
<accession>A0A926WIP0</accession>
<dbReference type="SUPFAM" id="SSF52172">
    <property type="entry name" value="CheY-like"/>
    <property type="match status" value="1"/>
</dbReference>
<comment type="caution">
    <text evidence="4">The sequence shown here is derived from an EMBL/GenBank/DDBJ whole genome shotgun (WGS) entry which is preliminary data.</text>
</comment>
<name>A0A926WIP0_9NOST</name>
<dbReference type="RefSeq" id="WP_190561044.1">
    <property type="nucleotide sequence ID" value="NZ_JACJQU010000007.1"/>
</dbReference>
<dbReference type="SMART" id="SM00448">
    <property type="entry name" value="REC"/>
    <property type="match status" value="1"/>
</dbReference>